<feature type="region of interest" description="Disordered" evidence="2">
    <location>
        <begin position="300"/>
        <end position="325"/>
    </location>
</feature>
<name>A0A3S3MT55_9MAGN</name>
<reference evidence="4 5" key="1">
    <citation type="journal article" date="2019" name="Nat. Plants">
        <title>Stout camphor tree genome fills gaps in understanding of flowering plant genome evolution.</title>
        <authorList>
            <person name="Chaw S.M."/>
            <person name="Liu Y.C."/>
            <person name="Wu Y.W."/>
            <person name="Wang H.Y."/>
            <person name="Lin C.I."/>
            <person name="Wu C.S."/>
            <person name="Ke H.M."/>
            <person name="Chang L.Y."/>
            <person name="Hsu C.Y."/>
            <person name="Yang H.T."/>
            <person name="Sudianto E."/>
            <person name="Hsu M.H."/>
            <person name="Wu K.P."/>
            <person name="Wang L.N."/>
            <person name="Leebens-Mack J.H."/>
            <person name="Tsai I.J."/>
        </authorList>
    </citation>
    <scope>NUCLEOTIDE SEQUENCE [LARGE SCALE GENOMIC DNA]</scope>
    <source>
        <strain evidence="5">cv. Chaw 1501</strain>
        <tissue evidence="4">Young leaves</tissue>
    </source>
</reference>
<keyword evidence="3" id="KW-0812">Transmembrane</keyword>
<feature type="coiled-coil region" evidence="1">
    <location>
        <begin position="57"/>
        <end position="243"/>
    </location>
</feature>
<evidence type="ECO:0000313" key="4">
    <source>
        <dbReference type="EMBL" id="RWR81938.1"/>
    </source>
</evidence>
<evidence type="ECO:0000256" key="1">
    <source>
        <dbReference type="SAM" id="Coils"/>
    </source>
</evidence>
<comment type="caution">
    <text evidence="4">The sequence shown here is derived from an EMBL/GenBank/DDBJ whole genome shotgun (WGS) entry which is preliminary data.</text>
</comment>
<dbReference type="AlphaFoldDB" id="A0A3S3MT55"/>
<keyword evidence="5" id="KW-1185">Reference proteome</keyword>
<proteinExistence type="predicted"/>
<feature type="compositionally biased region" description="Basic residues" evidence="2">
    <location>
        <begin position="300"/>
        <end position="315"/>
    </location>
</feature>
<dbReference type="EMBL" id="QPKB01000004">
    <property type="protein sequence ID" value="RWR81938.1"/>
    <property type="molecule type" value="Genomic_DNA"/>
</dbReference>
<evidence type="ECO:0000256" key="2">
    <source>
        <dbReference type="SAM" id="MobiDB-lite"/>
    </source>
</evidence>
<keyword evidence="3" id="KW-1133">Transmembrane helix</keyword>
<organism evidence="4 5">
    <name type="scientific">Cinnamomum micranthum f. kanehirae</name>
    <dbReference type="NCBI Taxonomy" id="337451"/>
    <lineage>
        <taxon>Eukaryota</taxon>
        <taxon>Viridiplantae</taxon>
        <taxon>Streptophyta</taxon>
        <taxon>Embryophyta</taxon>
        <taxon>Tracheophyta</taxon>
        <taxon>Spermatophyta</taxon>
        <taxon>Magnoliopsida</taxon>
        <taxon>Magnoliidae</taxon>
        <taxon>Laurales</taxon>
        <taxon>Lauraceae</taxon>
        <taxon>Cinnamomum</taxon>
    </lineage>
</organism>
<accession>A0A3S3MT55</accession>
<keyword evidence="3" id="KW-0472">Membrane</keyword>
<evidence type="ECO:0000313" key="5">
    <source>
        <dbReference type="Proteomes" id="UP000283530"/>
    </source>
</evidence>
<feature type="transmembrane region" description="Helical" evidence="3">
    <location>
        <begin position="337"/>
        <end position="355"/>
    </location>
</feature>
<gene>
    <name evidence="4" type="ORF">CKAN_01064400</name>
</gene>
<evidence type="ECO:0000256" key="3">
    <source>
        <dbReference type="SAM" id="Phobius"/>
    </source>
</evidence>
<protein>
    <submittedName>
        <fullName evidence="4">Uncharacterized protein</fullName>
    </submittedName>
</protein>
<dbReference type="Proteomes" id="UP000283530">
    <property type="component" value="Unassembled WGS sequence"/>
</dbReference>
<keyword evidence="1" id="KW-0175">Coiled coil</keyword>
<sequence length="362" mass="42142">MENLKSAEKSELEHGSELYHKLEKLEEKEWIYQDYINTLAQNEASFRLKWEDSEENHDQIRKKFIEAEKRAEQAVSEKEEFAEKNKELEKIRSDLRTQHSMTSKALAAAECKIVQLDSELAANEMKFKNFQSAMEGIHHEKEGLFKELKELQSQIGGKELKELERENKDISGEKVRLTQELEATHREKEGLFKELEATKSQLQIKEKELQELQRKNEATSGEKIRLTQELAANETKIKESQEAMEVTHCEEDDIFKDFKATKSQLRSKEKEPEAALYEKDTVLDTMQLEGNEPKHTFRSLRNRRKKDKKKKKKEMKRATEAHPNPRIVSATSSSIKWVLGAAAVLSVFIVGIFLLHTRYYAS</sequence>